<feature type="transmembrane region" description="Helical" evidence="1">
    <location>
        <begin position="24"/>
        <end position="45"/>
    </location>
</feature>
<keyword evidence="1" id="KW-1133">Transmembrane helix</keyword>
<reference evidence="2 3" key="1">
    <citation type="submission" date="2018-12" db="EMBL/GenBank/DDBJ databases">
        <title>The genome sequences of Variovorax guangxiensis DSM 27352.</title>
        <authorList>
            <person name="Gao J."/>
            <person name="Sun J."/>
        </authorList>
    </citation>
    <scope>NUCLEOTIDE SEQUENCE [LARGE SCALE GENOMIC DNA]</scope>
    <source>
        <strain evidence="2 3">DSM 27352</strain>
    </source>
</reference>
<organism evidence="2 3">
    <name type="scientific">Variovorax guangxiensis</name>
    <dbReference type="NCBI Taxonomy" id="1775474"/>
    <lineage>
        <taxon>Bacteria</taxon>
        <taxon>Pseudomonadati</taxon>
        <taxon>Pseudomonadota</taxon>
        <taxon>Betaproteobacteria</taxon>
        <taxon>Burkholderiales</taxon>
        <taxon>Comamonadaceae</taxon>
        <taxon>Variovorax</taxon>
    </lineage>
</organism>
<comment type="caution">
    <text evidence="2">The sequence shown here is derived from an EMBL/GenBank/DDBJ whole genome shotgun (WGS) entry which is preliminary data.</text>
</comment>
<evidence type="ECO:0000313" key="2">
    <source>
        <dbReference type="EMBL" id="RUR66256.1"/>
    </source>
</evidence>
<name>A0A3S1A1B6_9BURK</name>
<dbReference type="RefSeq" id="WP_124458396.1">
    <property type="nucleotide sequence ID" value="NZ_RXFT01000001.1"/>
</dbReference>
<proteinExistence type="predicted"/>
<evidence type="ECO:0000256" key="1">
    <source>
        <dbReference type="SAM" id="Phobius"/>
    </source>
</evidence>
<gene>
    <name evidence="2" type="ORF">EJP67_04205</name>
</gene>
<dbReference type="EMBL" id="RXFT01000001">
    <property type="protein sequence ID" value="RUR66256.1"/>
    <property type="molecule type" value="Genomic_DNA"/>
</dbReference>
<dbReference type="AlphaFoldDB" id="A0A3S1A1B6"/>
<evidence type="ECO:0000313" key="3">
    <source>
        <dbReference type="Proteomes" id="UP000281118"/>
    </source>
</evidence>
<sequence length="69" mass="7315">MKNFLQAIGQSTRGFMLEEEGAQVVEYALIIAVVSIALVIALRALTTGATFTNFIARVNTCLNGPGPCV</sequence>
<dbReference type="Proteomes" id="UP000281118">
    <property type="component" value="Unassembled WGS sequence"/>
</dbReference>
<accession>A0A3S1A1B6</accession>
<protein>
    <submittedName>
        <fullName evidence="2">Flp family type IVb pilin</fullName>
    </submittedName>
</protein>
<keyword evidence="1" id="KW-0812">Transmembrane</keyword>
<keyword evidence="1" id="KW-0472">Membrane</keyword>